<dbReference type="AlphaFoldDB" id="A1SUA6"/>
<proteinExistence type="predicted"/>
<keyword evidence="3" id="KW-1185">Reference proteome</keyword>
<evidence type="ECO:0000313" key="2">
    <source>
        <dbReference type="EMBL" id="ABM03071.1"/>
    </source>
</evidence>
<dbReference type="OrthoDB" id="8547701at2"/>
<dbReference type="HOGENOM" id="CLU_142668_3_0_6"/>
<reference evidence="2 3" key="1">
    <citation type="submission" date="2007-01" db="EMBL/GenBank/DDBJ databases">
        <title>Complete sequence of Psychromonas ingrahamii 37.</title>
        <authorList>
            <consortium name="US DOE Joint Genome Institute"/>
            <person name="Copeland A."/>
            <person name="Lucas S."/>
            <person name="Lapidus A."/>
            <person name="Barry K."/>
            <person name="Detter J.C."/>
            <person name="Glavina del Rio T."/>
            <person name="Hammon N."/>
            <person name="Israni S."/>
            <person name="Dalin E."/>
            <person name="Tice H."/>
            <person name="Pitluck S."/>
            <person name="Thompson L.S."/>
            <person name="Brettin T."/>
            <person name="Bruce D."/>
            <person name="Han C."/>
            <person name="Tapia R."/>
            <person name="Schmutz J."/>
            <person name="Larimer F."/>
            <person name="Land M."/>
            <person name="Hauser L."/>
            <person name="Kyrpides N."/>
            <person name="Ivanova N."/>
            <person name="Staley J."/>
            <person name="Richardson P."/>
        </authorList>
    </citation>
    <scope>NUCLEOTIDE SEQUENCE [LARGE SCALE GENOMIC DNA]</scope>
    <source>
        <strain evidence="2 3">37</strain>
    </source>
</reference>
<dbReference type="RefSeq" id="WP_011769634.1">
    <property type="nucleotide sequence ID" value="NC_008709.1"/>
</dbReference>
<protein>
    <submittedName>
        <fullName evidence="2">Uncharacterized protein</fullName>
    </submittedName>
</protein>
<organism evidence="2 3">
    <name type="scientific">Psychromonas ingrahamii (strain DSM 17664 / CCUG 51855 / 37)</name>
    <dbReference type="NCBI Taxonomy" id="357804"/>
    <lineage>
        <taxon>Bacteria</taxon>
        <taxon>Pseudomonadati</taxon>
        <taxon>Pseudomonadota</taxon>
        <taxon>Gammaproteobacteria</taxon>
        <taxon>Alteromonadales</taxon>
        <taxon>Psychromonadaceae</taxon>
        <taxon>Psychromonas</taxon>
    </lineage>
</organism>
<dbReference type="KEGG" id="pin:Ping_1241"/>
<feature type="coiled-coil region" evidence="1">
    <location>
        <begin position="7"/>
        <end position="34"/>
    </location>
</feature>
<keyword evidence="1" id="KW-0175">Coiled coil</keyword>
<evidence type="ECO:0000313" key="3">
    <source>
        <dbReference type="Proteomes" id="UP000000639"/>
    </source>
</evidence>
<dbReference type="EMBL" id="CP000510">
    <property type="protein sequence ID" value="ABM03071.1"/>
    <property type="molecule type" value="Genomic_DNA"/>
</dbReference>
<evidence type="ECO:0000256" key="1">
    <source>
        <dbReference type="SAM" id="Coils"/>
    </source>
</evidence>
<sequence>MGKQSMLTTLKKELEELQSKVDEARIQMNLAGKEIQTTLEPHLKTLDNELWHAHRKLEKLKSSAESTEHKLEKGVHSSMDKIKELYEKAKQHLPKK</sequence>
<accession>A1SUA6</accession>
<gene>
    <name evidence="2" type="ordered locus">Ping_1241</name>
</gene>
<name>A1SUA6_PSYIN</name>
<dbReference type="Proteomes" id="UP000000639">
    <property type="component" value="Chromosome"/>
</dbReference>